<feature type="signal peptide" evidence="2">
    <location>
        <begin position="1"/>
        <end position="29"/>
    </location>
</feature>
<keyword evidence="2" id="KW-0732">Signal</keyword>
<sequence>MSRPNHGRLARSWLLASAIAAALPFTAQAQSLALNQALARAAQADPTRAAAEARIKAADAGARQADVRANPVLGVELEDLTGTGPYSLVDRAQATFYYQQTLERGGKREARTALARTEIDLVRLRHQTKVLDLFKEVELAWVEALAAEAQARLARTRLDIAERAQAEVDRRVKMARDPLFAGARAEAQVAEARIALSQAQLAADTARRTLAGYWNDGVDFEIDAAALEDTSAAREIAGEASPVDLALLDAERQTATARVRVEETKAVQDPTWRAGLRYLNEGRDVAVVVGGSIPLARYDTNRGAIERAQAERTAADTDLLTGKVLRERQIAKLQADLTARASEARRIEAEVLPAAERTIALVREGFNRGGFSYLDVIEAQQVLIDARSRRLDALKAFHTDRALLARLTGRHAALIPASETVR</sequence>
<dbReference type="AlphaFoldDB" id="A0A0P0NZA3"/>
<gene>
    <name evidence="3" type="ORF">AQ619_07430</name>
</gene>
<dbReference type="OrthoDB" id="9791261at2"/>
<protein>
    <submittedName>
        <fullName evidence="3">Metal transporter</fullName>
    </submittedName>
</protein>
<accession>A0A0P0NZA3</accession>
<dbReference type="PANTHER" id="PTHR30203:SF24">
    <property type="entry name" value="BLR4935 PROTEIN"/>
    <property type="match status" value="1"/>
</dbReference>
<dbReference type="KEGG" id="chq:AQ619_07430"/>
<dbReference type="GO" id="GO:0015562">
    <property type="term" value="F:efflux transmembrane transporter activity"/>
    <property type="evidence" value="ECO:0007669"/>
    <property type="project" value="InterPro"/>
</dbReference>
<dbReference type="SUPFAM" id="SSF56954">
    <property type="entry name" value="Outer membrane efflux proteins (OEP)"/>
    <property type="match status" value="1"/>
</dbReference>
<evidence type="ECO:0000313" key="4">
    <source>
        <dbReference type="Proteomes" id="UP000056905"/>
    </source>
</evidence>
<keyword evidence="4" id="KW-1185">Reference proteome</keyword>
<dbReference type="PANTHER" id="PTHR30203">
    <property type="entry name" value="OUTER MEMBRANE CATION EFFLUX PROTEIN"/>
    <property type="match status" value="1"/>
</dbReference>
<reference evidence="3 4" key="1">
    <citation type="submission" date="2015-10" db="EMBL/GenBank/DDBJ databases">
        <title>Conservation of the essential genome among Caulobacter and Brevundimonas species.</title>
        <authorList>
            <person name="Scott D."/>
            <person name="Ely B."/>
        </authorList>
    </citation>
    <scope>NUCLEOTIDE SEQUENCE [LARGE SCALE GENOMIC DNA]</scope>
    <source>
        <strain evidence="3 4">CB4</strain>
    </source>
</reference>
<evidence type="ECO:0000313" key="3">
    <source>
        <dbReference type="EMBL" id="ALL13199.1"/>
    </source>
</evidence>
<dbReference type="RefSeq" id="WP_062145968.1">
    <property type="nucleotide sequence ID" value="NZ_CP013002.1"/>
</dbReference>
<evidence type="ECO:0000256" key="1">
    <source>
        <dbReference type="ARBA" id="ARBA00007613"/>
    </source>
</evidence>
<name>A0A0P0NZA3_9CAUL</name>
<evidence type="ECO:0000256" key="2">
    <source>
        <dbReference type="SAM" id="SignalP"/>
    </source>
</evidence>
<dbReference type="EMBL" id="CP013002">
    <property type="protein sequence ID" value="ALL13199.1"/>
    <property type="molecule type" value="Genomic_DNA"/>
</dbReference>
<dbReference type="Proteomes" id="UP000056905">
    <property type="component" value="Chromosome"/>
</dbReference>
<dbReference type="InterPro" id="IPR010131">
    <property type="entry name" value="MdtP/NodT-like"/>
</dbReference>
<comment type="similarity">
    <text evidence="1">Belongs to the outer membrane factor (OMF) (TC 1.B.17) family.</text>
</comment>
<dbReference type="Gene3D" id="1.20.1600.10">
    <property type="entry name" value="Outer membrane efflux proteins (OEP)"/>
    <property type="match status" value="1"/>
</dbReference>
<dbReference type="STRING" id="69395.AQ619_07430"/>
<dbReference type="Pfam" id="PF02321">
    <property type="entry name" value="OEP"/>
    <property type="match status" value="1"/>
</dbReference>
<proteinExistence type="inferred from homology"/>
<organism evidence="3 4">
    <name type="scientific">Caulobacter henricii</name>
    <dbReference type="NCBI Taxonomy" id="69395"/>
    <lineage>
        <taxon>Bacteria</taxon>
        <taxon>Pseudomonadati</taxon>
        <taxon>Pseudomonadota</taxon>
        <taxon>Alphaproteobacteria</taxon>
        <taxon>Caulobacterales</taxon>
        <taxon>Caulobacteraceae</taxon>
        <taxon>Caulobacter</taxon>
    </lineage>
</organism>
<dbReference type="InterPro" id="IPR003423">
    <property type="entry name" value="OMP_efflux"/>
</dbReference>
<feature type="chain" id="PRO_5006052556" evidence="2">
    <location>
        <begin position="30"/>
        <end position="422"/>
    </location>
</feature>